<reference evidence="1 2" key="1">
    <citation type="submission" date="2023-07" db="EMBL/GenBank/DDBJ databases">
        <title>Sorghum-associated microbial communities from plants grown in Nebraska, USA.</title>
        <authorList>
            <person name="Schachtman D."/>
        </authorList>
    </citation>
    <scope>NUCLEOTIDE SEQUENCE [LARGE SCALE GENOMIC DNA]</scope>
    <source>
        <strain evidence="1 2">3262</strain>
    </source>
</reference>
<evidence type="ECO:0000313" key="2">
    <source>
        <dbReference type="Proteomes" id="UP001247620"/>
    </source>
</evidence>
<proteinExistence type="predicted"/>
<comment type="caution">
    <text evidence="1">The sequence shown here is derived from an EMBL/GenBank/DDBJ whole genome shotgun (WGS) entry which is preliminary data.</text>
</comment>
<protein>
    <recommendedName>
        <fullName evidence="3">Sulfotransferase family protein</fullName>
    </recommendedName>
</protein>
<dbReference type="Proteomes" id="UP001247620">
    <property type="component" value="Unassembled WGS sequence"/>
</dbReference>
<dbReference type="Gene3D" id="3.40.50.300">
    <property type="entry name" value="P-loop containing nucleotide triphosphate hydrolases"/>
    <property type="match status" value="1"/>
</dbReference>
<gene>
    <name evidence="1" type="ORF">J2W55_004758</name>
</gene>
<organism evidence="1 2">
    <name type="scientific">Mucilaginibacter pocheonensis</name>
    <dbReference type="NCBI Taxonomy" id="398050"/>
    <lineage>
        <taxon>Bacteria</taxon>
        <taxon>Pseudomonadati</taxon>
        <taxon>Bacteroidota</taxon>
        <taxon>Sphingobacteriia</taxon>
        <taxon>Sphingobacteriales</taxon>
        <taxon>Sphingobacteriaceae</taxon>
        <taxon>Mucilaginibacter</taxon>
    </lineage>
</organism>
<dbReference type="SUPFAM" id="SSF52540">
    <property type="entry name" value="P-loop containing nucleoside triphosphate hydrolases"/>
    <property type="match status" value="1"/>
</dbReference>
<dbReference type="InterPro" id="IPR027417">
    <property type="entry name" value="P-loop_NTPase"/>
</dbReference>
<keyword evidence="2" id="KW-1185">Reference proteome</keyword>
<dbReference type="EMBL" id="JAVDUU010000005">
    <property type="protein sequence ID" value="MDR6944890.1"/>
    <property type="molecule type" value="Genomic_DNA"/>
</dbReference>
<evidence type="ECO:0008006" key="3">
    <source>
        <dbReference type="Google" id="ProtNLM"/>
    </source>
</evidence>
<evidence type="ECO:0000313" key="1">
    <source>
        <dbReference type="EMBL" id="MDR6944890.1"/>
    </source>
</evidence>
<sequence>MQKRTLIIAGMHRSGTSLISHWLTKCGLQLGEKLAAPNHGNIEGHFEDVEFLKMHEEILANNDLPISGLTDSQVAGFSIYEKEKVKSIIRIKQRLYDQWGWKDPRTCLFLDVYQELLPDACYLIIMRDYQSVVSSLLRREFKYVDKKYMARKYLSRLVWQKFRRSNRLHEFYHNHATEFLKIWIVYNQDILKCIKQLNRDSFVVINYSMLNKEDTKVFSFLKNNWNLNLKYFRFKDVFKEGLIGEDVDIAPYIADKTLIESAEQLQDELKKYMQFVC</sequence>
<dbReference type="Pfam" id="PF13469">
    <property type="entry name" value="Sulfotransfer_3"/>
    <property type="match status" value="1"/>
</dbReference>
<accession>A0ABU1THK7</accession>
<dbReference type="RefSeq" id="WP_310101902.1">
    <property type="nucleotide sequence ID" value="NZ_JAVDUU010000005.1"/>
</dbReference>
<name>A0ABU1THK7_9SPHI</name>